<evidence type="ECO:0000313" key="1">
    <source>
        <dbReference type="EMBL" id="OQE66355.1"/>
    </source>
</evidence>
<reference evidence="2" key="1">
    <citation type="journal article" date="2017" name="Nat. Microbiol.">
        <title>Global analysis of biosynthetic gene clusters reveals vast potential of secondary metabolite production in Penicillium species.</title>
        <authorList>
            <person name="Nielsen J.C."/>
            <person name="Grijseels S."/>
            <person name="Prigent S."/>
            <person name="Ji B."/>
            <person name="Dainat J."/>
            <person name="Nielsen K.F."/>
            <person name="Frisvad J.C."/>
            <person name="Workman M."/>
            <person name="Nielsen J."/>
        </authorList>
    </citation>
    <scope>NUCLEOTIDE SEQUENCE [LARGE SCALE GENOMIC DNA]</scope>
    <source>
        <strain evidence="2">IBT 13039</strain>
    </source>
</reference>
<evidence type="ECO:0000313" key="2">
    <source>
        <dbReference type="Proteomes" id="UP000191691"/>
    </source>
</evidence>
<feature type="non-terminal residue" evidence="1">
    <location>
        <position position="1"/>
    </location>
</feature>
<organism evidence="1 2">
    <name type="scientific">Penicillium nalgiovense</name>
    <dbReference type="NCBI Taxonomy" id="60175"/>
    <lineage>
        <taxon>Eukaryota</taxon>
        <taxon>Fungi</taxon>
        <taxon>Dikarya</taxon>
        <taxon>Ascomycota</taxon>
        <taxon>Pezizomycotina</taxon>
        <taxon>Eurotiomycetes</taxon>
        <taxon>Eurotiomycetidae</taxon>
        <taxon>Eurotiales</taxon>
        <taxon>Aspergillaceae</taxon>
        <taxon>Penicillium</taxon>
    </lineage>
</organism>
<keyword evidence="2" id="KW-1185">Reference proteome</keyword>
<sequence>DSLTRLNIVVKSLMLPRECYAPVSGVTGYTLGDRGI</sequence>
<comment type="caution">
    <text evidence="1">The sequence shown here is derived from an EMBL/GenBank/DDBJ whole genome shotgun (WGS) entry which is preliminary data.</text>
</comment>
<dbReference type="EMBL" id="MOOB01000189">
    <property type="protein sequence ID" value="OQE66355.1"/>
    <property type="molecule type" value="Genomic_DNA"/>
</dbReference>
<protein>
    <submittedName>
        <fullName evidence="1">Uncharacterized protein</fullName>
    </submittedName>
</protein>
<accession>A0A1V6WU49</accession>
<dbReference type="AlphaFoldDB" id="A0A1V6WU49"/>
<name>A0A1V6WU49_PENNA</name>
<dbReference type="Proteomes" id="UP000191691">
    <property type="component" value="Unassembled WGS sequence"/>
</dbReference>
<gene>
    <name evidence="1" type="ORF">PENNAL_c0189G08696</name>
</gene>
<proteinExistence type="predicted"/>